<accession>A0A562STJ7</accession>
<dbReference type="NCBIfam" id="TIGR02241">
    <property type="entry name" value="conserved hypothetical phage tail region protein"/>
    <property type="match status" value="1"/>
</dbReference>
<dbReference type="PANTHER" id="PTHR38009">
    <property type="entry name" value="CONSERVED HYPOTHETICAL PHAGE TAIL PROTEIN"/>
    <property type="match status" value="1"/>
</dbReference>
<protein>
    <submittedName>
        <fullName evidence="1">Phage tail-like protein</fullName>
    </submittedName>
</protein>
<dbReference type="EMBL" id="VLLG01000005">
    <property type="protein sequence ID" value="TWI84532.1"/>
    <property type="molecule type" value="Genomic_DNA"/>
</dbReference>
<reference evidence="1 2" key="1">
    <citation type="journal article" date="2013" name="Stand. Genomic Sci.">
        <title>Genomic Encyclopedia of Type Strains, Phase I: The one thousand microbial genomes (KMG-I) project.</title>
        <authorList>
            <person name="Kyrpides N.C."/>
            <person name="Woyke T."/>
            <person name="Eisen J.A."/>
            <person name="Garrity G."/>
            <person name="Lilburn T.G."/>
            <person name="Beck B.J."/>
            <person name="Whitman W.B."/>
            <person name="Hugenholtz P."/>
            <person name="Klenk H.P."/>
        </authorList>
    </citation>
    <scope>NUCLEOTIDE SEQUENCE [LARGE SCALE GENOMIC DNA]</scope>
    <source>
        <strain evidence="1 2">DSM 13484</strain>
    </source>
</reference>
<dbReference type="PANTHER" id="PTHR38009:SF1">
    <property type="entry name" value="CONSERVED HYPOTHETICAL PHAGE TAIL PROTEIN"/>
    <property type="match status" value="1"/>
</dbReference>
<dbReference type="OrthoDB" id="73314at2"/>
<dbReference type="GO" id="GO:0005198">
    <property type="term" value="F:structural molecule activity"/>
    <property type="evidence" value="ECO:0007669"/>
    <property type="project" value="InterPro"/>
</dbReference>
<comment type="caution">
    <text evidence="1">The sequence shown here is derived from an EMBL/GenBank/DDBJ whole genome shotgun (WGS) entry which is preliminary data.</text>
</comment>
<sequence>MADLKTDGSTQSAAIWPLVRFSFKVLWDKTEIIFQEVTGLTSETQVIEYRGGSSPVYSTVKMPGIQKFNNITFKKGTFQTDNTLWTLYAGTNGGIKMNTIKRTSVTISLLDENQQVAMSWTLKNAFPVKVQVTDMKSDANEPAIETMEVAHEGLALVAQS</sequence>
<dbReference type="InterPro" id="IPR010667">
    <property type="entry name" value="Phage_T4_Gp19"/>
</dbReference>
<organism evidence="1 2">
    <name type="scientific">Chitinophaga japonensis</name>
    <name type="common">Flexibacter japonensis</name>
    <dbReference type="NCBI Taxonomy" id="104662"/>
    <lineage>
        <taxon>Bacteria</taxon>
        <taxon>Pseudomonadati</taxon>
        <taxon>Bacteroidota</taxon>
        <taxon>Chitinophagia</taxon>
        <taxon>Chitinophagales</taxon>
        <taxon>Chitinophagaceae</taxon>
        <taxon>Chitinophaga</taxon>
    </lineage>
</organism>
<evidence type="ECO:0000313" key="1">
    <source>
        <dbReference type="EMBL" id="TWI84532.1"/>
    </source>
</evidence>
<name>A0A562STJ7_CHIJA</name>
<evidence type="ECO:0000313" key="2">
    <source>
        <dbReference type="Proteomes" id="UP000316778"/>
    </source>
</evidence>
<keyword evidence="2" id="KW-1185">Reference proteome</keyword>
<gene>
    <name evidence="1" type="ORF">LX66_4902</name>
</gene>
<dbReference type="AlphaFoldDB" id="A0A562STJ7"/>
<dbReference type="RefSeq" id="WP_145718263.1">
    <property type="nucleotide sequence ID" value="NZ_BAAAFY010000002.1"/>
</dbReference>
<dbReference type="InterPro" id="IPR011747">
    <property type="entry name" value="CHP02241"/>
</dbReference>
<proteinExistence type="predicted"/>
<dbReference type="Pfam" id="PF06841">
    <property type="entry name" value="Phage_T4_gp19"/>
    <property type="match status" value="1"/>
</dbReference>
<dbReference type="Proteomes" id="UP000316778">
    <property type="component" value="Unassembled WGS sequence"/>
</dbReference>